<name>A0A4Q7P1Y8_9FLAO</name>
<proteinExistence type="predicted"/>
<feature type="domain" description="Amine oxidase" evidence="1">
    <location>
        <begin position="15"/>
        <end position="405"/>
    </location>
</feature>
<dbReference type="SUPFAM" id="SSF51905">
    <property type="entry name" value="FAD/NAD(P)-binding domain"/>
    <property type="match status" value="1"/>
</dbReference>
<dbReference type="Gene3D" id="3.50.50.60">
    <property type="entry name" value="FAD/NAD(P)-binding domain"/>
    <property type="match status" value="1"/>
</dbReference>
<dbReference type="RefSeq" id="WP_130286986.1">
    <property type="nucleotide sequence ID" value="NZ_SGXE01000002.1"/>
</dbReference>
<protein>
    <submittedName>
        <fullName evidence="2">Flavin-dependent amine oxidoreductase</fullName>
    </submittedName>
</protein>
<gene>
    <name evidence="2" type="ORF">EV197_2462</name>
</gene>
<reference evidence="2 3" key="1">
    <citation type="submission" date="2019-02" db="EMBL/GenBank/DDBJ databases">
        <title>Genomic Encyclopedia of Type Strains, Phase IV (KMG-IV): sequencing the most valuable type-strain genomes for metagenomic binning, comparative biology and taxonomic classification.</title>
        <authorList>
            <person name="Goeker M."/>
        </authorList>
    </citation>
    <scope>NUCLEOTIDE SEQUENCE [LARGE SCALE GENOMIC DNA]</scope>
    <source>
        <strain evidence="2 3">DSM 17196</strain>
    </source>
</reference>
<comment type="caution">
    <text evidence="2">The sequence shown here is derived from an EMBL/GenBank/DDBJ whole genome shotgun (WGS) entry which is preliminary data.</text>
</comment>
<evidence type="ECO:0000313" key="2">
    <source>
        <dbReference type="EMBL" id="RZS93881.1"/>
    </source>
</evidence>
<accession>A0A4Q7P1Y8</accession>
<evidence type="ECO:0000259" key="1">
    <source>
        <dbReference type="Pfam" id="PF01593"/>
    </source>
</evidence>
<dbReference type="PANTHER" id="PTHR42841">
    <property type="entry name" value="AMINE OXIDASE"/>
    <property type="match status" value="1"/>
</dbReference>
<dbReference type="AlphaFoldDB" id="A0A4Q7P1Y8"/>
<sequence>MKKEDYKIHIIGAGISGLIAAQVLENHGYHPVILEKSDRIGGRVTSDQFDNHTLDRGFQVLLTAYPLAKKYLDYKALDLHHFLPGAALFNTKNIQKIGDPLRSFSLLIPTLLSDAATFSDKLKIFKLSRALKTKSIEEIFEEEEQTTLAFLQSYGFSSTVIDNFFKPFFTGIFLEPDLRTSSRMFQFVYKMFSEGSAAIPKRGIKAIPEQLYNNLKHTTIQYSTDVQQVKEGKIILTDDTTIDSHFTIIATTPSSLIQNLNNQETVWKSCDTLYFVTATAVLSDDLIGLVTEEESLINNINYLPQVQTSGDDHVLCVTVVKKHQLTEEELITKVQEELAAYCGIVRTKFIKRYRISQALPDITNVHYSMSPTETNILPRVYLAGDHLLNSSLNGAMLSGELAAMGVVNALEDGLVVGELTSEYR</sequence>
<dbReference type="OrthoDB" id="9767561at2"/>
<dbReference type="InterPro" id="IPR002937">
    <property type="entry name" value="Amino_oxidase"/>
</dbReference>
<dbReference type="EMBL" id="SGXE01000002">
    <property type="protein sequence ID" value="RZS93881.1"/>
    <property type="molecule type" value="Genomic_DNA"/>
</dbReference>
<dbReference type="Pfam" id="PF01593">
    <property type="entry name" value="Amino_oxidase"/>
    <property type="match status" value="1"/>
</dbReference>
<dbReference type="GO" id="GO:0016491">
    <property type="term" value="F:oxidoreductase activity"/>
    <property type="evidence" value="ECO:0007669"/>
    <property type="project" value="InterPro"/>
</dbReference>
<dbReference type="InterPro" id="IPR036188">
    <property type="entry name" value="FAD/NAD-bd_sf"/>
</dbReference>
<evidence type="ECO:0000313" key="3">
    <source>
        <dbReference type="Proteomes" id="UP000292262"/>
    </source>
</evidence>
<keyword evidence="3" id="KW-1185">Reference proteome</keyword>
<dbReference type="Proteomes" id="UP000292262">
    <property type="component" value="Unassembled WGS sequence"/>
</dbReference>
<organism evidence="2 3">
    <name type="scientific">Aquimarina brevivitae</name>
    <dbReference type="NCBI Taxonomy" id="323412"/>
    <lineage>
        <taxon>Bacteria</taxon>
        <taxon>Pseudomonadati</taxon>
        <taxon>Bacteroidota</taxon>
        <taxon>Flavobacteriia</taxon>
        <taxon>Flavobacteriales</taxon>
        <taxon>Flavobacteriaceae</taxon>
        <taxon>Aquimarina</taxon>
    </lineage>
</organism>